<evidence type="ECO:0000313" key="2">
    <source>
        <dbReference type="Proteomes" id="UP000702544"/>
    </source>
</evidence>
<dbReference type="GO" id="GO:0000160">
    <property type="term" value="P:phosphorelay signal transduction system"/>
    <property type="evidence" value="ECO:0007669"/>
    <property type="project" value="InterPro"/>
</dbReference>
<name>A0AAE4ZBN0_9BACT</name>
<organism evidence="1 2">
    <name type="scientific">Candidatus Kutchimonas denitrificans</name>
    <dbReference type="NCBI Taxonomy" id="3056748"/>
    <lineage>
        <taxon>Bacteria</taxon>
        <taxon>Pseudomonadati</taxon>
        <taxon>Gemmatimonadota</taxon>
        <taxon>Gemmatimonadia</taxon>
        <taxon>Candidatus Palauibacterales</taxon>
        <taxon>Candidatus Palauibacteraceae</taxon>
        <taxon>Candidatus Kutchimonas</taxon>
    </lineage>
</organism>
<dbReference type="Proteomes" id="UP000702544">
    <property type="component" value="Unassembled WGS sequence"/>
</dbReference>
<sequence length="488" mass="53365">MSPSILEIFAADARKYTDRLRGAVEGEDGPDADGVRRASRRLHHAAVLANHIPVIEAAQALQKSSVQVIAGKRVLSDDLRSTYVEMLDALDAVVTSLPDRNEGAEQRLKDATERLAGGPAEVAMAPEAEVGAGSADSPTVELEQDEADVVLRALIDDLGDAVERLENDPRDREPLKAMLRKIRRLRELGRVEILSPEDKALGAVEELILQIADLNATVGPGYLTVFRHAREVLEGMRGDGGEAAPSITQVGGRAVEVDRLKESVLEKVRRARQVVWVSDLFYPDGPHVVACPIAEEKAGSIEEYFLNEATQRLERCQNLQRSMLESNPEQMRLSGESLAHTLRHLRERAAAFNHGGMGRVTRRAAAALRAQLVKPPSQVRRIATGLGDVLTHLRAYIETEDTTARRKAIKDAEEALNLAVLSGEPQAQPEAAVEFDPDAALQQALALRTRIDERLKGLSGPQVDELRGDLEELFDLLALYVAASAERH</sequence>
<gene>
    <name evidence="1" type="ORF">GWO12_14555</name>
</gene>
<proteinExistence type="predicted"/>
<evidence type="ECO:0000313" key="1">
    <source>
        <dbReference type="EMBL" id="NIR76312.1"/>
    </source>
</evidence>
<protein>
    <recommendedName>
        <fullName evidence="3">HPt domain-containing protein</fullName>
    </recommendedName>
</protein>
<reference evidence="1 2" key="1">
    <citation type="submission" date="2020-01" db="EMBL/GenBank/DDBJ databases">
        <title>Genomes assembled from Gulf of Kutch pelagic sediment metagenomes.</title>
        <authorList>
            <person name="Chandrashekar M."/>
            <person name="Mahajan M.S."/>
            <person name="Dave K.J."/>
            <person name="Vatsa P."/>
            <person name="Nathani N.M."/>
        </authorList>
    </citation>
    <scope>NUCLEOTIDE SEQUENCE [LARGE SCALE GENOMIC DNA]</scope>
    <source>
        <strain evidence="1">KS3-K002</strain>
    </source>
</reference>
<dbReference type="SUPFAM" id="SSF47226">
    <property type="entry name" value="Histidine-containing phosphotransfer domain, HPT domain"/>
    <property type="match status" value="1"/>
</dbReference>
<evidence type="ECO:0008006" key="3">
    <source>
        <dbReference type="Google" id="ProtNLM"/>
    </source>
</evidence>
<dbReference type="AlphaFoldDB" id="A0AAE4ZBN0"/>
<accession>A0AAE4ZBN0</accession>
<dbReference type="EMBL" id="JAACAK010000120">
    <property type="protein sequence ID" value="NIR76312.1"/>
    <property type="molecule type" value="Genomic_DNA"/>
</dbReference>
<comment type="caution">
    <text evidence="1">The sequence shown here is derived from an EMBL/GenBank/DDBJ whole genome shotgun (WGS) entry which is preliminary data.</text>
</comment>
<dbReference type="InterPro" id="IPR036641">
    <property type="entry name" value="HPT_dom_sf"/>
</dbReference>